<keyword evidence="2" id="KW-0472">Membrane</keyword>
<evidence type="ECO:0008006" key="4">
    <source>
        <dbReference type="Google" id="ProtNLM"/>
    </source>
</evidence>
<evidence type="ECO:0000256" key="2">
    <source>
        <dbReference type="SAM" id="Phobius"/>
    </source>
</evidence>
<dbReference type="GO" id="GO:0098609">
    <property type="term" value="P:cell-cell adhesion"/>
    <property type="evidence" value="ECO:0007669"/>
    <property type="project" value="TreeGrafter"/>
</dbReference>
<proteinExistence type="predicted"/>
<dbReference type="GO" id="GO:0007160">
    <property type="term" value="P:cell-matrix adhesion"/>
    <property type="evidence" value="ECO:0007669"/>
    <property type="project" value="TreeGrafter"/>
</dbReference>
<keyword evidence="2" id="KW-0812">Transmembrane</keyword>
<feature type="non-terminal residue" evidence="3">
    <location>
        <position position="1"/>
    </location>
</feature>
<evidence type="ECO:0000313" key="3">
    <source>
        <dbReference type="EMBL" id="JAS08514.1"/>
    </source>
</evidence>
<dbReference type="PROSITE" id="PS51470">
    <property type="entry name" value="FG_GAP"/>
    <property type="match status" value="1"/>
</dbReference>
<dbReference type="GO" id="GO:0009897">
    <property type="term" value="C:external side of plasma membrane"/>
    <property type="evidence" value="ECO:0007669"/>
    <property type="project" value="TreeGrafter"/>
</dbReference>
<dbReference type="AlphaFoldDB" id="A0A1B6C541"/>
<gene>
    <name evidence="3" type="ORF">g.10286</name>
</gene>
<dbReference type="PANTHER" id="PTHR23220">
    <property type="entry name" value="INTEGRIN ALPHA"/>
    <property type="match status" value="1"/>
</dbReference>
<reference evidence="3" key="1">
    <citation type="submission" date="2015-12" db="EMBL/GenBank/DDBJ databases">
        <title>De novo transcriptome assembly of four potential Pierce s Disease insect vectors from Arizona vineyards.</title>
        <authorList>
            <person name="Tassone E.E."/>
        </authorList>
    </citation>
    <scope>NUCLEOTIDE SEQUENCE</scope>
</reference>
<dbReference type="InterPro" id="IPR028994">
    <property type="entry name" value="Integrin_alpha_N"/>
</dbReference>
<dbReference type="GO" id="GO:0007229">
    <property type="term" value="P:integrin-mediated signaling pathway"/>
    <property type="evidence" value="ECO:0007669"/>
    <property type="project" value="TreeGrafter"/>
</dbReference>
<protein>
    <recommendedName>
        <fullName evidence="4">Integrin alpha-2 domain-containing protein</fullName>
    </recommendedName>
</protein>
<keyword evidence="2" id="KW-1133">Transmembrane helix</keyword>
<dbReference type="SMART" id="SM00191">
    <property type="entry name" value="Int_alpha"/>
    <property type="match status" value="1"/>
</dbReference>
<dbReference type="PANTHER" id="PTHR23220:SF83">
    <property type="entry name" value="INTEGRIN ALPHA-PS3-RELATED"/>
    <property type="match status" value="1"/>
</dbReference>
<dbReference type="Gene3D" id="2.130.10.130">
    <property type="entry name" value="Integrin alpha, N-terminal"/>
    <property type="match status" value="1"/>
</dbReference>
<feature type="transmembrane region" description="Helical" evidence="2">
    <location>
        <begin position="12"/>
        <end position="31"/>
    </location>
</feature>
<sequence length="240" mass="27346">YYVYIKSFQKYVHFCCTTMLGYVMAMFVLFAKSGGFNLDPRYAVVFDEPPGQHGSYFGYAVNFWRQSENQNWLIVGAPTGKNQTGIQMGIVYKCQVKRGGSCYDLNVDNSPDKKRLEVDNSWDLKNNSWIGGTIVTDNNIGGMLFVSGFRFLKQRGKEEHLTYLIQGNCYYKSGNATTFRRLKLTEAGDNFRDKTDFIHNFGQHGFSAEFIENSTYLLVGGPGLNTWEGGILLYKYSRSQ</sequence>
<dbReference type="GO" id="GO:0008305">
    <property type="term" value="C:integrin complex"/>
    <property type="evidence" value="ECO:0007669"/>
    <property type="project" value="TreeGrafter"/>
</dbReference>
<feature type="non-terminal residue" evidence="3">
    <location>
        <position position="240"/>
    </location>
</feature>
<name>A0A1B6C541_9HEMI</name>
<evidence type="ECO:0000256" key="1">
    <source>
        <dbReference type="PROSITE-ProRule" id="PRU00803"/>
    </source>
</evidence>
<organism evidence="3">
    <name type="scientific">Clastoptera arizonana</name>
    <name type="common">Arizona spittle bug</name>
    <dbReference type="NCBI Taxonomy" id="38151"/>
    <lineage>
        <taxon>Eukaryota</taxon>
        <taxon>Metazoa</taxon>
        <taxon>Ecdysozoa</taxon>
        <taxon>Arthropoda</taxon>
        <taxon>Hexapoda</taxon>
        <taxon>Insecta</taxon>
        <taxon>Pterygota</taxon>
        <taxon>Neoptera</taxon>
        <taxon>Paraneoptera</taxon>
        <taxon>Hemiptera</taxon>
        <taxon>Auchenorrhyncha</taxon>
        <taxon>Cercopoidea</taxon>
        <taxon>Clastopteridae</taxon>
        <taxon>Clastoptera</taxon>
    </lineage>
</organism>
<feature type="repeat" description="FG-GAP" evidence="1">
    <location>
        <begin position="43"/>
        <end position="103"/>
    </location>
</feature>
<dbReference type="InterPro" id="IPR013519">
    <property type="entry name" value="Int_alpha_beta-p"/>
</dbReference>
<dbReference type="GO" id="GO:0033627">
    <property type="term" value="P:cell adhesion mediated by integrin"/>
    <property type="evidence" value="ECO:0007669"/>
    <property type="project" value="TreeGrafter"/>
</dbReference>
<dbReference type="EMBL" id="GEDC01028784">
    <property type="protein sequence ID" value="JAS08514.1"/>
    <property type="molecule type" value="Transcribed_RNA"/>
</dbReference>
<dbReference type="SUPFAM" id="SSF69318">
    <property type="entry name" value="Integrin alpha N-terminal domain"/>
    <property type="match status" value="1"/>
</dbReference>
<dbReference type="GO" id="GO:0005178">
    <property type="term" value="F:integrin binding"/>
    <property type="evidence" value="ECO:0007669"/>
    <property type="project" value="TreeGrafter"/>
</dbReference>
<accession>A0A1B6C541</accession>